<dbReference type="Gene3D" id="6.10.140.190">
    <property type="match status" value="1"/>
</dbReference>
<gene>
    <name evidence="3" type="ORF">FD34_GL001148</name>
</gene>
<proteinExistence type="predicted"/>
<dbReference type="Pfam" id="PF10400">
    <property type="entry name" value="Vir_act_alpha_C"/>
    <property type="match status" value="1"/>
</dbReference>
<dbReference type="InterPro" id="IPR005149">
    <property type="entry name" value="Tscrpt_reg_PadR_N"/>
</dbReference>
<dbReference type="EMBL" id="AZGO01000003">
    <property type="protein sequence ID" value="KRM38020.1"/>
    <property type="molecule type" value="Genomic_DNA"/>
</dbReference>
<dbReference type="GeneID" id="87979590"/>
<comment type="caution">
    <text evidence="3">The sequence shown here is derived from an EMBL/GenBank/DDBJ whole genome shotgun (WGS) entry which is preliminary data.</text>
</comment>
<dbReference type="Gene3D" id="1.10.10.10">
    <property type="entry name" value="Winged helix-like DNA-binding domain superfamily/Winged helix DNA-binding domain"/>
    <property type="match status" value="1"/>
</dbReference>
<evidence type="ECO:0000313" key="3">
    <source>
        <dbReference type="EMBL" id="KRM38020.1"/>
    </source>
</evidence>
<dbReference type="InterPro" id="IPR036390">
    <property type="entry name" value="WH_DNA-bd_sf"/>
</dbReference>
<dbReference type="InterPro" id="IPR036388">
    <property type="entry name" value="WH-like_DNA-bd_sf"/>
</dbReference>
<name>A0A922PWG3_9LACO</name>
<dbReference type="PANTHER" id="PTHR43252">
    <property type="entry name" value="TRANSCRIPTIONAL REGULATOR YQJI"/>
    <property type="match status" value="1"/>
</dbReference>
<dbReference type="Proteomes" id="UP000051085">
    <property type="component" value="Unassembled WGS sequence"/>
</dbReference>
<feature type="domain" description="Transcription regulator PadR C-terminal" evidence="2">
    <location>
        <begin position="100"/>
        <end position="177"/>
    </location>
</feature>
<dbReference type="RefSeq" id="WP_057805646.1">
    <property type="nucleotide sequence ID" value="NZ_AZGO01000003.1"/>
</dbReference>
<evidence type="ECO:0000313" key="4">
    <source>
        <dbReference type="Proteomes" id="UP000051085"/>
    </source>
</evidence>
<dbReference type="Pfam" id="PF03551">
    <property type="entry name" value="PadR"/>
    <property type="match status" value="1"/>
</dbReference>
<evidence type="ECO:0000259" key="1">
    <source>
        <dbReference type="Pfam" id="PF03551"/>
    </source>
</evidence>
<dbReference type="PANTHER" id="PTHR43252:SF6">
    <property type="entry name" value="NEGATIVE TRANSCRIPTION REGULATOR PADR"/>
    <property type="match status" value="1"/>
</dbReference>
<organism evidence="3 4">
    <name type="scientific">Limosilactobacillus pontis DSM 8475</name>
    <dbReference type="NCBI Taxonomy" id="1423794"/>
    <lineage>
        <taxon>Bacteria</taxon>
        <taxon>Bacillati</taxon>
        <taxon>Bacillota</taxon>
        <taxon>Bacilli</taxon>
        <taxon>Lactobacillales</taxon>
        <taxon>Lactobacillaceae</taxon>
        <taxon>Limosilactobacillus</taxon>
    </lineage>
</organism>
<evidence type="ECO:0000259" key="2">
    <source>
        <dbReference type="Pfam" id="PF10400"/>
    </source>
</evidence>
<feature type="domain" description="Transcription regulator PadR N-terminal" evidence="1">
    <location>
        <begin position="11"/>
        <end position="83"/>
    </location>
</feature>
<reference evidence="3 4" key="1">
    <citation type="journal article" date="2015" name="Genome Announc.">
        <title>Expanding the biotechnology potential of lactobacilli through comparative genomics of 213 strains and associated genera.</title>
        <authorList>
            <person name="Sun Z."/>
            <person name="Harris H.M."/>
            <person name="McCann A."/>
            <person name="Guo C."/>
            <person name="Argimon S."/>
            <person name="Zhang W."/>
            <person name="Yang X."/>
            <person name="Jeffery I.B."/>
            <person name="Cooney J.C."/>
            <person name="Kagawa T.F."/>
            <person name="Liu W."/>
            <person name="Song Y."/>
            <person name="Salvetti E."/>
            <person name="Wrobel A."/>
            <person name="Rasinkangas P."/>
            <person name="Parkhill J."/>
            <person name="Rea M.C."/>
            <person name="O'Sullivan O."/>
            <person name="Ritari J."/>
            <person name="Douillard F.P."/>
            <person name="Paul Ross R."/>
            <person name="Yang R."/>
            <person name="Briner A.E."/>
            <person name="Felis G.E."/>
            <person name="de Vos W.M."/>
            <person name="Barrangou R."/>
            <person name="Klaenhammer T.R."/>
            <person name="Caufield P.W."/>
            <person name="Cui Y."/>
            <person name="Zhang H."/>
            <person name="O'Toole P.W."/>
        </authorList>
    </citation>
    <scope>NUCLEOTIDE SEQUENCE [LARGE SCALE GENOMIC DNA]</scope>
    <source>
        <strain evidence="3 4">DSM 8475</strain>
    </source>
</reference>
<protein>
    <submittedName>
        <fullName evidence="3">Padr family transcriptional regulator</fullName>
    </submittedName>
</protein>
<accession>A0A922PWG3</accession>
<dbReference type="AlphaFoldDB" id="A0A922PWG3"/>
<sequence>MPKRRILPFIILGIVSNRPQITGREITAEFSTEIGDFWKASHSQIYPELRRMVDDQWLTTTTSPQNAKEKYYLITATGQEILDEWLGRAVDELPIHQDLFSLKLFFIKDPFDPRIRQLIATQTALLQQSLTHLRQRQRTVFPDDQAITRHYSHYLILARAISRTAGQLAWLKNVGDNLK</sequence>
<dbReference type="InterPro" id="IPR018309">
    <property type="entry name" value="Tscrpt_reg_PadR_C"/>
</dbReference>
<dbReference type="SUPFAM" id="SSF46785">
    <property type="entry name" value="Winged helix' DNA-binding domain"/>
    <property type="match status" value="1"/>
</dbReference>